<reference evidence="2 3" key="1">
    <citation type="submission" date="2019-10" db="EMBL/GenBank/DDBJ databases">
        <title>Streptomyces sp. nov., a novel actinobacterium isolated from alkaline environment.</title>
        <authorList>
            <person name="Golinska P."/>
        </authorList>
    </citation>
    <scope>NUCLEOTIDE SEQUENCE [LARGE SCALE GENOMIC DNA]</scope>
    <source>
        <strain evidence="2 3">OF1</strain>
    </source>
</reference>
<gene>
    <name evidence="2" type="ORF">FNX44_017725</name>
    <name evidence="1" type="ORF">H3147_22670</name>
</gene>
<evidence type="ECO:0000313" key="1">
    <source>
        <dbReference type="EMBL" id="MBB1261593.1"/>
    </source>
</evidence>
<dbReference type="AlphaFoldDB" id="A0A5P0YVP9"/>
<dbReference type="Proteomes" id="UP000320857">
    <property type="component" value="Unassembled WGS sequence"/>
</dbReference>
<sequence>MTKQDRIYHGVQPAGNDNGQCRILVEKRKPGPTERQVDDLVLYELTPKDAEALGGFNWGYSGSGPGRAANAILADALGLGDPWVCGFEGGPIDPILEALGVDFAADVLVQCCSEWRISRAGVLRWCRGWYAQQGANDLPAALADLPELTSSSL</sequence>
<comment type="caution">
    <text evidence="2">The sequence shown here is derived from an EMBL/GenBank/DDBJ whole genome shotgun (WGS) entry which is preliminary data.</text>
</comment>
<dbReference type="RefSeq" id="WP_143649245.1">
    <property type="nucleotide sequence ID" value="NZ_JABJXA010000188.1"/>
</dbReference>
<organism evidence="2 3">
    <name type="scientific">Streptomyces alkaliterrae</name>
    <dbReference type="NCBI Taxonomy" id="2213162"/>
    <lineage>
        <taxon>Bacteria</taxon>
        <taxon>Bacillati</taxon>
        <taxon>Actinomycetota</taxon>
        <taxon>Actinomycetes</taxon>
        <taxon>Kitasatosporales</taxon>
        <taxon>Streptomycetaceae</taxon>
        <taxon>Streptomyces</taxon>
    </lineage>
</organism>
<name>A0A5P0YVP9_9ACTN</name>
<evidence type="ECO:0000313" key="2">
    <source>
        <dbReference type="EMBL" id="MQS03677.1"/>
    </source>
</evidence>
<dbReference type="Pfam" id="PF19663">
    <property type="entry name" value="DUF6166"/>
    <property type="match status" value="1"/>
</dbReference>
<reference evidence="1" key="3">
    <citation type="journal article" name="Syst. Appl. Microbiol.">
        <title>Streptomyces alkaliterrae sp. nov., isolated from an alkaline soil, and emended descriptions of Streptomyces alkaliphilus, Streptomyces calidiresistens and Streptomyces durbertensis.</title>
        <authorList>
            <person name="Swiecimska M."/>
            <person name="Golinska P."/>
            <person name="Nouioui I."/>
            <person name="Wypij M."/>
            <person name="Rai M."/>
            <person name="Sangal V."/>
            <person name="Goodfellow M."/>
        </authorList>
    </citation>
    <scope>NUCLEOTIDE SEQUENCE</scope>
    <source>
        <strain evidence="1">OF8</strain>
    </source>
</reference>
<dbReference type="InterPro" id="IPR046164">
    <property type="entry name" value="DUF6166"/>
</dbReference>
<protein>
    <submittedName>
        <fullName evidence="2">Uncharacterized protein</fullName>
    </submittedName>
</protein>
<proteinExistence type="predicted"/>
<dbReference type="EMBL" id="VJYK02000192">
    <property type="protein sequence ID" value="MQS03677.1"/>
    <property type="molecule type" value="Genomic_DNA"/>
</dbReference>
<accession>A0A5P0YVP9</accession>
<evidence type="ECO:0000313" key="3">
    <source>
        <dbReference type="Proteomes" id="UP000320857"/>
    </source>
</evidence>
<keyword evidence="3" id="KW-1185">Reference proteome</keyword>
<evidence type="ECO:0000313" key="4">
    <source>
        <dbReference type="Proteomes" id="UP000517765"/>
    </source>
</evidence>
<reference evidence="4" key="2">
    <citation type="submission" date="2020-05" db="EMBL/GenBank/DDBJ databases">
        <title>Classification of alakaliphilic streptomycetes isolated from an alkaline soil next to Lonar Crater, India and a proposal for the recognition of Streptomyces alkaliterrae sp. nov.</title>
        <authorList>
            <person name="Golinska P."/>
        </authorList>
    </citation>
    <scope>NUCLEOTIDE SEQUENCE [LARGE SCALE GENOMIC DNA]</scope>
    <source>
        <strain evidence="4">OF8</strain>
    </source>
</reference>
<dbReference type="EMBL" id="JABJXA010000188">
    <property type="protein sequence ID" value="MBB1261593.1"/>
    <property type="molecule type" value="Genomic_DNA"/>
</dbReference>
<dbReference type="Proteomes" id="UP000517765">
    <property type="component" value="Unassembled WGS sequence"/>
</dbReference>
<dbReference type="OrthoDB" id="4204212at2"/>